<protein>
    <submittedName>
        <fullName evidence="1">Uncharacterized protein</fullName>
    </submittedName>
</protein>
<comment type="caution">
    <text evidence="1">The sequence shown here is derived from an EMBL/GenBank/DDBJ whole genome shotgun (WGS) entry which is preliminary data.</text>
</comment>
<accession>A0AAE0NRT5</accession>
<reference evidence="1" key="1">
    <citation type="journal article" date="2023" name="Mol. Phylogenet. Evol.">
        <title>Genome-scale phylogeny and comparative genomics of the fungal order Sordariales.</title>
        <authorList>
            <person name="Hensen N."/>
            <person name="Bonometti L."/>
            <person name="Westerberg I."/>
            <person name="Brannstrom I.O."/>
            <person name="Guillou S."/>
            <person name="Cros-Aarteil S."/>
            <person name="Calhoun S."/>
            <person name="Haridas S."/>
            <person name="Kuo A."/>
            <person name="Mondo S."/>
            <person name="Pangilinan J."/>
            <person name="Riley R."/>
            <person name="LaButti K."/>
            <person name="Andreopoulos B."/>
            <person name="Lipzen A."/>
            <person name="Chen C."/>
            <person name="Yan M."/>
            <person name="Daum C."/>
            <person name="Ng V."/>
            <person name="Clum A."/>
            <person name="Steindorff A."/>
            <person name="Ohm R.A."/>
            <person name="Martin F."/>
            <person name="Silar P."/>
            <person name="Natvig D.O."/>
            <person name="Lalanne C."/>
            <person name="Gautier V."/>
            <person name="Ament-Velasquez S.L."/>
            <person name="Kruys A."/>
            <person name="Hutchinson M.I."/>
            <person name="Powell A.J."/>
            <person name="Barry K."/>
            <person name="Miller A.N."/>
            <person name="Grigoriev I.V."/>
            <person name="Debuchy R."/>
            <person name="Gladieux P."/>
            <person name="Hiltunen Thoren M."/>
            <person name="Johannesson H."/>
        </authorList>
    </citation>
    <scope>NUCLEOTIDE SEQUENCE</scope>
    <source>
        <strain evidence="1">CBS 232.78</strain>
    </source>
</reference>
<evidence type="ECO:0000313" key="2">
    <source>
        <dbReference type="Proteomes" id="UP001285441"/>
    </source>
</evidence>
<gene>
    <name evidence="1" type="ORF">B0H63DRAFT_467934</name>
</gene>
<sequence length="146" mass="16251">MSTSKKRQSALSATEAWERLDKIISQPNEGRKAKTQINDAAELLERRVSGKRKIYQTFLRDVLERCGLTSVVLCAIGLGQAQIAVMNEANRSSLLGILVKNKNNPLPPEIVRTDIPQVVIEDCLMFLEVGYAQDIISELFLPNVPT</sequence>
<keyword evidence="2" id="KW-1185">Reference proteome</keyword>
<proteinExistence type="predicted"/>
<evidence type="ECO:0000313" key="1">
    <source>
        <dbReference type="EMBL" id="KAK3386538.1"/>
    </source>
</evidence>
<organism evidence="1 2">
    <name type="scientific">Podospora didyma</name>
    <dbReference type="NCBI Taxonomy" id="330526"/>
    <lineage>
        <taxon>Eukaryota</taxon>
        <taxon>Fungi</taxon>
        <taxon>Dikarya</taxon>
        <taxon>Ascomycota</taxon>
        <taxon>Pezizomycotina</taxon>
        <taxon>Sordariomycetes</taxon>
        <taxon>Sordariomycetidae</taxon>
        <taxon>Sordariales</taxon>
        <taxon>Podosporaceae</taxon>
        <taxon>Podospora</taxon>
    </lineage>
</organism>
<dbReference type="AlphaFoldDB" id="A0AAE0NRT5"/>
<dbReference type="Proteomes" id="UP001285441">
    <property type="component" value="Unassembled WGS sequence"/>
</dbReference>
<reference evidence="1" key="2">
    <citation type="submission" date="2023-06" db="EMBL/GenBank/DDBJ databases">
        <authorList>
            <consortium name="Lawrence Berkeley National Laboratory"/>
            <person name="Haridas S."/>
            <person name="Hensen N."/>
            <person name="Bonometti L."/>
            <person name="Westerberg I."/>
            <person name="Brannstrom I.O."/>
            <person name="Guillou S."/>
            <person name="Cros-Aarteil S."/>
            <person name="Calhoun S."/>
            <person name="Kuo A."/>
            <person name="Mondo S."/>
            <person name="Pangilinan J."/>
            <person name="Riley R."/>
            <person name="LaButti K."/>
            <person name="Andreopoulos B."/>
            <person name="Lipzen A."/>
            <person name="Chen C."/>
            <person name="Yanf M."/>
            <person name="Daum C."/>
            <person name="Ng V."/>
            <person name="Clum A."/>
            <person name="Steindorff A."/>
            <person name="Ohm R."/>
            <person name="Martin F."/>
            <person name="Silar P."/>
            <person name="Natvig D."/>
            <person name="Lalanne C."/>
            <person name="Gautier V."/>
            <person name="Ament-velasquez S.L."/>
            <person name="Kruys A."/>
            <person name="Hutchinson M.I."/>
            <person name="Powell A.J."/>
            <person name="Barry K."/>
            <person name="Miller A.N."/>
            <person name="Grigoriev I.V."/>
            <person name="Debuchy R."/>
            <person name="Gladieux P."/>
            <person name="Thoren M.H."/>
            <person name="Johannesson H."/>
        </authorList>
    </citation>
    <scope>NUCLEOTIDE SEQUENCE</scope>
    <source>
        <strain evidence="1">CBS 232.78</strain>
    </source>
</reference>
<name>A0AAE0NRT5_9PEZI</name>
<dbReference type="EMBL" id="JAULSW010000003">
    <property type="protein sequence ID" value="KAK3386538.1"/>
    <property type="molecule type" value="Genomic_DNA"/>
</dbReference>